<organism evidence="1">
    <name type="scientific">mine drainage metagenome</name>
    <dbReference type="NCBI Taxonomy" id="410659"/>
    <lineage>
        <taxon>unclassified sequences</taxon>
        <taxon>metagenomes</taxon>
        <taxon>ecological metagenomes</taxon>
    </lineage>
</organism>
<evidence type="ECO:0000313" key="1">
    <source>
        <dbReference type="EMBL" id="VAY86608.1"/>
    </source>
</evidence>
<accession>A0A3P3ZLB9</accession>
<dbReference type="AlphaFoldDB" id="A0A3P3ZLB9"/>
<sequence length="32" mass="3808">MNLAQKKNDSGYNQKRVVRFAVNFLNDFVNNY</sequence>
<reference evidence="1" key="1">
    <citation type="submission" date="2018-10" db="EMBL/GenBank/DDBJ databases">
        <authorList>
            <person name="Plewniak F."/>
        </authorList>
    </citation>
    <scope>NUCLEOTIDE SEQUENCE</scope>
</reference>
<name>A0A3P3ZLB9_9ZZZZ</name>
<proteinExistence type="predicted"/>
<gene>
    <name evidence="1" type="ORF">CARN8_1120009</name>
</gene>
<dbReference type="EMBL" id="UOYP01000016">
    <property type="protein sequence ID" value="VAY86608.1"/>
    <property type="molecule type" value="Genomic_DNA"/>
</dbReference>
<protein>
    <submittedName>
        <fullName evidence="1">Uncharacterized protein</fullName>
    </submittedName>
</protein>